<feature type="non-terminal residue" evidence="1">
    <location>
        <position position="40"/>
    </location>
</feature>
<reference evidence="1" key="1">
    <citation type="submission" date="2019-03" db="EMBL/GenBank/DDBJ databases">
        <title>Single cell metagenomics reveals metabolic interactions within the superorganism composed of flagellate Streblomastix strix and complex community of Bacteroidetes bacteria on its surface.</title>
        <authorList>
            <person name="Treitli S.C."/>
            <person name="Kolisko M."/>
            <person name="Husnik F."/>
            <person name="Keeling P."/>
            <person name="Hampl V."/>
        </authorList>
    </citation>
    <scope>NUCLEOTIDE SEQUENCE</scope>
    <source>
        <strain evidence="1">STM</strain>
    </source>
</reference>
<organism evidence="1">
    <name type="scientific">termite gut metagenome</name>
    <dbReference type="NCBI Taxonomy" id="433724"/>
    <lineage>
        <taxon>unclassified sequences</taxon>
        <taxon>metagenomes</taxon>
        <taxon>organismal metagenomes</taxon>
    </lineage>
</organism>
<dbReference type="EMBL" id="SNRY01004852">
    <property type="protein sequence ID" value="KAA6316516.1"/>
    <property type="molecule type" value="Genomic_DNA"/>
</dbReference>
<sequence length="40" mass="4853">MDIFMTEFSQAYKNYRIIMVMDRASWHTGDKAKKWENIVP</sequence>
<gene>
    <name evidence="1" type="ORF">EZS27_033183</name>
</gene>
<dbReference type="AlphaFoldDB" id="A0A5J4Q3M6"/>
<name>A0A5J4Q3M6_9ZZZZ</name>
<evidence type="ECO:0008006" key="2">
    <source>
        <dbReference type="Google" id="ProtNLM"/>
    </source>
</evidence>
<protein>
    <recommendedName>
        <fullName evidence="2">Tc1-like transposase DDE domain-containing protein</fullName>
    </recommendedName>
</protein>
<accession>A0A5J4Q3M6</accession>
<comment type="caution">
    <text evidence="1">The sequence shown here is derived from an EMBL/GenBank/DDBJ whole genome shotgun (WGS) entry which is preliminary data.</text>
</comment>
<evidence type="ECO:0000313" key="1">
    <source>
        <dbReference type="EMBL" id="KAA6316516.1"/>
    </source>
</evidence>
<proteinExistence type="predicted"/>